<evidence type="ECO:0000313" key="3">
    <source>
        <dbReference type="Proteomes" id="UP000317178"/>
    </source>
</evidence>
<keyword evidence="1" id="KW-0812">Transmembrane</keyword>
<name>A0A518CRE9_9PLAN</name>
<evidence type="ECO:0000313" key="2">
    <source>
        <dbReference type="EMBL" id="QDU81806.1"/>
    </source>
</evidence>
<dbReference type="Proteomes" id="UP000317178">
    <property type="component" value="Chromosome"/>
</dbReference>
<dbReference type="AlphaFoldDB" id="A0A518CRE9"/>
<keyword evidence="1" id="KW-1133">Transmembrane helix</keyword>
<dbReference type="NCBIfam" id="TIGR02532">
    <property type="entry name" value="IV_pilin_GFxxxE"/>
    <property type="match status" value="1"/>
</dbReference>
<dbReference type="KEGG" id="plon:Pla110_35560"/>
<dbReference type="InterPro" id="IPR012902">
    <property type="entry name" value="N_methyl_site"/>
</dbReference>
<reference evidence="2 3" key="1">
    <citation type="submission" date="2019-02" db="EMBL/GenBank/DDBJ databases">
        <title>Deep-cultivation of Planctomycetes and their phenomic and genomic characterization uncovers novel biology.</title>
        <authorList>
            <person name="Wiegand S."/>
            <person name="Jogler M."/>
            <person name="Boedeker C."/>
            <person name="Pinto D."/>
            <person name="Vollmers J."/>
            <person name="Rivas-Marin E."/>
            <person name="Kohn T."/>
            <person name="Peeters S.H."/>
            <person name="Heuer A."/>
            <person name="Rast P."/>
            <person name="Oberbeckmann S."/>
            <person name="Bunk B."/>
            <person name="Jeske O."/>
            <person name="Meyerdierks A."/>
            <person name="Storesund J.E."/>
            <person name="Kallscheuer N."/>
            <person name="Luecker S."/>
            <person name="Lage O.M."/>
            <person name="Pohl T."/>
            <person name="Merkel B.J."/>
            <person name="Hornburger P."/>
            <person name="Mueller R.-W."/>
            <person name="Bruemmer F."/>
            <person name="Labrenz M."/>
            <person name="Spormann A.M."/>
            <person name="Op den Camp H."/>
            <person name="Overmann J."/>
            <person name="Amann R."/>
            <person name="Jetten M.S.M."/>
            <person name="Mascher T."/>
            <person name="Medema M.H."/>
            <person name="Devos D.P."/>
            <person name="Kaster A.-K."/>
            <person name="Ovreas L."/>
            <person name="Rohde M."/>
            <person name="Galperin M.Y."/>
            <person name="Jogler C."/>
        </authorList>
    </citation>
    <scope>NUCLEOTIDE SEQUENCE [LARGE SCALE GENOMIC DNA]</scope>
    <source>
        <strain evidence="2 3">Pla110</strain>
    </source>
</reference>
<organism evidence="2 3">
    <name type="scientific">Polystyrenella longa</name>
    <dbReference type="NCBI Taxonomy" id="2528007"/>
    <lineage>
        <taxon>Bacteria</taxon>
        <taxon>Pseudomonadati</taxon>
        <taxon>Planctomycetota</taxon>
        <taxon>Planctomycetia</taxon>
        <taxon>Planctomycetales</taxon>
        <taxon>Planctomycetaceae</taxon>
        <taxon>Polystyrenella</taxon>
    </lineage>
</organism>
<keyword evidence="3" id="KW-1185">Reference proteome</keyword>
<dbReference type="OrthoDB" id="231157at2"/>
<dbReference type="Pfam" id="PF07963">
    <property type="entry name" value="N_methyl"/>
    <property type="match status" value="1"/>
</dbReference>
<accession>A0A518CRE9</accession>
<feature type="transmembrane region" description="Helical" evidence="1">
    <location>
        <begin position="19"/>
        <end position="40"/>
    </location>
</feature>
<keyword evidence="1" id="KW-0472">Membrane</keyword>
<dbReference type="EMBL" id="CP036281">
    <property type="protein sequence ID" value="QDU81806.1"/>
    <property type="molecule type" value="Genomic_DNA"/>
</dbReference>
<evidence type="ECO:0000256" key="1">
    <source>
        <dbReference type="SAM" id="Phobius"/>
    </source>
</evidence>
<sequence length="481" mass="53176">MISTTATTRTTSARRGFTLVELLVSIVLVTIMMFAFAQVFRVATDTIVQTSGISNNDEKARTLTTILKSDLETRTFRNVIPFAAGETAPVPTDTDFELRNFSERIGYIYISDNNVNDDTDDVLQLTIDRYISGQVTDTDLDNLIYGKATTLANSDEDLDIDQPSWSDFQQDLIGNEGLTASRYAEVAYFVRNGNLYRRVLLLYQPVEEAKNQPQTSGSTDLITGDYDATVDALTTYATGDFWNDFDISAFHDGTKLTLNGVGKTLSAQNSLENTASGISNPLAHPRTRFGFSFGTGLPREFIQESGTPIYVGRFTHAETSHSAFTYPGAAGSSPLDVTTLDDANDDGLIDDFDTSGEGGPRQFEDLLMTNVLSFDVKLWDEQLNSFVDIGHGLPGGDFTYGTTTVRDTYSPLPASYPGNIFDTWHPTVDLFPSDTVNDDPPYRPDDGTNPTPVRAIQITIRYWDTRSERTRQLTIQHSLID</sequence>
<dbReference type="PROSITE" id="PS00409">
    <property type="entry name" value="PROKAR_NTER_METHYL"/>
    <property type="match status" value="1"/>
</dbReference>
<gene>
    <name evidence="2" type="ORF">Pla110_35560</name>
</gene>
<proteinExistence type="predicted"/>
<dbReference type="RefSeq" id="WP_144997455.1">
    <property type="nucleotide sequence ID" value="NZ_CP036281.1"/>
</dbReference>
<protein>
    <submittedName>
        <fullName evidence="2">Uncharacterized protein</fullName>
    </submittedName>
</protein>